<organism evidence="1">
    <name type="scientific">Octopus bimaculoides</name>
    <name type="common">California two-spotted octopus</name>
    <dbReference type="NCBI Taxonomy" id="37653"/>
    <lineage>
        <taxon>Eukaryota</taxon>
        <taxon>Metazoa</taxon>
        <taxon>Spiralia</taxon>
        <taxon>Lophotrochozoa</taxon>
        <taxon>Mollusca</taxon>
        <taxon>Cephalopoda</taxon>
        <taxon>Coleoidea</taxon>
        <taxon>Octopodiformes</taxon>
        <taxon>Octopoda</taxon>
        <taxon>Incirrata</taxon>
        <taxon>Octopodidae</taxon>
        <taxon>Octopus</taxon>
    </lineage>
</organism>
<accession>A0A0L8FVX5</accession>
<name>A0A0L8FVX5_OCTBM</name>
<proteinExistence type="predicted"/>
<evidence type="ECO:0000313" key="1">
    <source>
        <dbReference type="EMBL" id="KOF68769.1"/>
    </source>
</evidence>
<dbReference type="OrthoDB" id="10317603at2759"/>
<reference evidence="1" key="1">
    <citation type="submission" date="2015-07" db="EMBL/GenBank/DDBJ databases">
        <title>MeaNS - Measles Nucleotide Surveillance Program.</title>
        <authorList>
            <person name="Tran T."/>
            <person name="Druce J."/>
        </authorList>
    </citation>
    <scope>NUCLEOTIDE SEQUENCE</scope>
    <source>
        <strain evidence="1">UCB-OBI-ISO-001</strain>
        <tissue evidence="1">Gonad</tissue>
    </source>
</reference>
<sequence length="207" mass="23735">MTTRLIRVHQAHASQPYVYDMISYQDKQRMSLQCHNTPLASAVSCPHFIQVLLNQTELTFPQLYIQDSITVAQTGLFKIALSNMSATLNQYVTVLENQTKKEYDQLCAPAKRIQTQCHYPAACSKLTPTSDGLFYCYLRLTLSYLVDTILQLDSPIFSNIKQNVEVDDSLLLPDDVPITKQRWFTIITLHTLYENINHIQNTLQSFV</sequence>
<gene>
    <name evidence="1" type="ORF">OCBIM_22006544mg</name>
</gene>
<protein>
    <submittedName>
        <fullName evidence="1">Uncharacterized protein</fullName>
    </submittedName>
</protein>
<dbReference type="EMBL" id="KQ426001">
    <property type="protein sequence ID" value="KOF68769.1"/>
    <property type="molecule type" value="Genomic_DNA"/>
</dbReference>
<dbReference type="AlphaFoldDB" id="A0A0L8FVX5"/>